<evidence type="ECO:0000256" key="2">
    <source>
        <dbReference type="ARBA" id="ARBA00023136"/>
    </source>
</evidence>
<keyword evidence="6" id="KW-0732">Signal</keyword>
<evidence type="ECO:0000313" key="9">
    <source>
        <dbReference type="Proteomes" id="UP000641932"/>
    </source>
</evidence>
<reference evidence="8" key="1">
    <citation type="journal article" date="2014" name="Int. J. Syst. Evol. Microbiol.">
        <title>Complete genome sequence of Corynebacterium casei LMG S-19264T (=DSM 44701T), isolated from a smear-ripened cheese.</title>
        <authorList>
            <consortium name="US DOE Joint Genome Institute (JGI-PGF)"/>
            <person name="Walter F."/>
            <person name="Albersmeier A."/>
            <person name="Kalinowski J."/>
            <person name="Ruckert C."/>
        </authorList>
    </citation>
    <scope>NUCLEOTIDE SEQUENCE</scope>
    <source>
        <strain evidence="8">CGMCC 4.7201</strain>
    </source>
</reference>
<keyword evidence="9" id="KW-1185">Reference proteome</keyword>
<dbReference type="PRINTS" id="PR01021">
    <property type="entry name" value="OMPADOMAIN"/>
</dbReference>
<evidence type="ECO:0000256" key="6">
    <source>
        <dbReference type="SAM" id="SignalP"/>
    </source>
</evidence>
<dbReference type="PROSITE" id="PS51123">
    <property type="entry name" value="OMPA_2"/>
    <property type="match status" value="1"/>
</dbReference>
<evidence type="ECO:0000256" key="1">
    <source>
        <dbReference type="ARBA" id="ARBA00004442"/>
    </source>
</evidence>
<evidence type="ECO:0000256" key="4">
    <source>
        <dbReference type="PROSITE-ProRule" id="PRU00473"/>
    </source>
</evidence>
<feature type="domain" description="OmpA-like" evidence="7">
    <location>
        <begin position="88"/>
        <end position="205"/>
    </location>
</feature>
<dbReference type="PRINTS" id="PR01023">
    <property type="entry name" value="NAFLGMOTY"/>
</dbReference>
<gene>
    <name evidence="8" type="ORF">GCM10012280_59640</name>
</gene>
<feature type="region of interest" description="Disordered" evidence="5">
    <location>
        <begin position="32"/>
        <end position="62"/>
    </location>
</feature>
<protein>
    <recommendedName>
        <fullName evidence="7">OmpA-like domain-containing protein</fullName>
    </recommendedName>
</protein>
<dbReference type="InterPro" id="IPR050330">
    <property type="entry name" value="Bact_OuterMem_StrucFunc"/>
</dbReference>
<feature type="signal peptide" evidence="6">
    <location>
        <begin position="1"/>
        <end position="33"/>
    </location>
</feature>
<dbReference type="AlphaFoldDB" id="A0A917ZW95"/>
<dbReference type="SUPFAM" id="SSF103088">
    <property type="entry name" value="OmpA-like"/>
    <property type="match status" value="1"/>
</dbReference>
<sequence length="206" mass="22121">MSAPMTPKPRRLTAGAVVAAAGLILLWAHPAAADGPTPSAAPSAPVEVDGQDSDLQLAKDAQLAPPKVLDIKTVIEDGGGNERRSETNKDVTFALQTEVLFSKDSAELSPAAMNRIKAIANEIDDQEAKHVRVFGFTDDLGSSSHGDVLSKRRAESVRQALSRNLAPGVTYDVRGYGEDYPIADNSTEEGRRKNRRVEITFPKTED</sequence>
<comment type="caution">
    <text evidence="8">The sequence shown here is derived from an EMBL/GenBank/DDBJ whole genome shotgun (WGS) entry which is preliminary data.</text>
</comment>
<reference evidence="8" key="2">
    <citation type="submission" date="2020-09" db="EMBL/GenBank/DDBJ databases">
        <authorList>
            <person name="Sun Q."/>
            <person name="Zhou Y."/>
        </authorList>
    </citation>
    <scope>NUCLEOTIDE SEQUENCE</scope>
    <source>
        <strain evidence="8">CGMCC 4.7201</strain>
    </source>
</reference>
<evidence type="ECO:0000256" key="5">
    <source>
        <dbReference type="SAM" id="MobiDB-lite"/>
    </source>
</evidence>
<dbReference type="PANTHER" id="PTHR30329">
    <property type="entry name" value="STATOR ELEMENT OF FLAGELLAR MOTOR COMPLEX"/>
    <property type="match status" value="1"/>
</dbReference>
<dbReference type="InterPro" id="IPR006665">
    <property type="entry name" value="OmpA-like"/>
</dbReference>
<dbReference type="PANTHER" id="PTHR30329:SF21">
    <property type="entry name" value="LIPOPROTEIN YIAD-RELATED"/>
    <property type="match status" value="1"/>
</dbReference>
<accession>A0A917ZW95</accession>
<dbReference type="CDD" id="cd07185">
    <property type="entry name" value="OmpA_C-like"/>
    <property type="match status" value="1"/>
</dbReference>
<keyword evidence="2 4" id="KW-0472">Membrane</keyword>
<dbReference type="Pfam" id="PF00691">
    <property type="entry name" value="OmpA"/>
    <property type="match status" value="1"/>
</dbReference>
<keyword evidence="3" id="KW-0998">Cell outer membrane</keyword>
<dbReference type="InterPro" id="IPR006664">
    <property type="entry name" value="OMP_bac"/>
</dbReference>
<dbReference type="Gene3D" id="3.30.1330.60">
    <property type="entry name" value="OmpA-like domain"/>
    <property type="match status" value="1"/>
</dbReference>
<proteinExistence type="predicted"/>
<dbReference type="GO" id="GO:0009279">
    <property type="term" value="C:cell outer membrane"/>
    <property type="evidence" value="ECO:0007669"/>
    <property type="project" value="UniProtKB-SubCell"/>
</dbReference>
<dbReference type="InterPro" id="IPR036737">
    <property type="entry name" value="OmpA-like_sf"/>
</dbReference>
<organism evidence="8 9">
    <name type="scientific">Wenjunlia tyrosinilytica</name>
    <dbReference type="NCBI Taxonomy" id="1544741"/>
    <lineage>
        <taxon>Bacteria</taxon>
        <taxon>Bacillati</taxon>
        <taxon>Actinomycetota</taxon>
        <taxon>Actinomycetes</taxon>
        <taxon>Kitasatosporales</taxon>
        <taxon>Streptomycetaceae</taxon>
        <taxon>Wenjunlia</taxon>
    </lineage>
</organism>
<name>A0A917ZW95_9ACTN</name>
<dbReference type="Proteomes" id="UP000641932">
    <property type="component" value="Unassembled WGS sequence"/>
</dbReference>
<comment type="subcellular location">
    <subcellularLocation>
        <location evidence="1">Cell outer membrane</location>
    </subcellularLocation>
</comment>
<evidence type="ECO:0000313" key="8">
    <source>
        <dbReference type="EMBL" id="GGO97558.1"/>
    </source>
</evidence>
<evidence type="ECO:0000256" key="3">
    <source>
        <dbReference type="ARBA" id="ARBA00023237"/>
    </source>
</evidence>
<dbReference type="EMBL" id="BMMS01000034">
    <property type="protein sequence ID" value="GGO97558.1"/>
    <property type="molecule type" value="Genomic_DNA"/>
</dbReference>
<feature type="chain" id="PRO_5038023322" description="OmpA-like domain-containing protein" evidence="6">
    <location>
        <begin position="34"/>
        <end position="206"/>
    </location>
</feature>
<feature type="region of interest" description="Disordered" evidence="5">
    <location>
        <begin position="182"/>
        <end position="206"/>
    </location>
</feature>
<evidence type="ECO:0000259" key="7">
    <source>
        <dbReference type="PROSITE" id="PS51123"/>
    </source>
</evidence>